<sequence length="270" mass="27940">MSTVATFTAVPIPMNKLVSNSTLQVTPEGLLLREDERIGPSVHLGGGPEREVAVAAIEVRDARPGDGGALVALWRELTTAGLPSRLPAPPSAAAAEVAVSKHLADPAGRLLVVELDGAVHGMAYLRRTAISPLHDDSTITVEYLHVSDSSRRHGLGKALIAEAVTWAEHESCAHLAVVAPAIAREANRFLARLGLGQAGVLRFATTHTVRRRLAAEHAPNLLALLSSRRSAVARRAALGVTPPGITGTGGTATSPVAPVSSPAEPESAGT</sequence>
<dbReference type="AlphaFoldDB" id="A0A841DLU0"/>
<dbReference type="EMBL" id="JACHNF010000001">
    <property type="protein sequence ID" value="MBB5978851.1"/>
    <property type="molecule type" value="Genomic_DNA"/>
</dbReference>
<dbReference type="InterPro" id="IPR016181">
    <property type="entry name" value="Acyl_CoA_acyltransferase"/>
</dbReference>
<reference evidence="5 6" key="1">
    <citation type="submission" date="2020-08" db="EMBL/GenBank/DDBJ databases">
        <title>Sequencing the genomes of 1000 actinobacteria strains.</title>
        <authorList>
            <person name="Klenk H.-P."/>
        </authorList>
    </citation>
    <scope>NUCLEOTIDE SEQUENCE [LARGE SCALE GENOMIC DNA]</scope>
    <source>
        <strain evidence="5 6">DSM 17294</strain>
    </source>
</reference>
<evidence type="ECO:0000313" key="6">
    <source>
        <dbReference type="Proteomes" id="UP000558997"/>
    </source>
</evidence>
<dbReference type="PANTHER" id="PTHR43877">
    <property type="entry name" value="AMINOALKYLPHOSPHONATE N-ACETYLTRANSFERASE-RELATED-RELATED"/>
    <property type="match status" value="1"/>
</dbReference>
<proteinExistence type="predicted"/>
<dbReference type="InterPro" id="IPR000182">
    <property type="entry name" value="GNAT_dom"/>
</dbReference>
<dbReference type="PROSITE" id="PS51186">
    <property type="entry name" value="GNAT"/>
    <property type="match status" value="1"/>
</dbReference>
<feature type="region of interest" description="Disordered" evidence="3">
    <location>
        <begin position="240"/>
        <end position="270"/>
    </location>
</feature>
<dbReference type="Proteomes" id="UP000558997">
    <property type="component" value="Unassembled WGS sequence"/>
</dbReference>
<keyword evidence="2" id="KW-0012">Acyltransferase</keyword>
<evidence type="ECO:0000256" key="2">
    <source>
        <dbReference type="ARBA" id="ARBA00023315"/>
    </source>
</evidence>
<keyword evidence="1 5" id="KW-0808">Transferase</keyword>
<feature type="domain" description="N-acetyltransferase" evidence="4">
    <location>
        <begin position="57"/>
        <end position="216"/>
    </location>
</feature>
<dbReference type="CDD" id="cd04301">
    <property type="entry name" value="NAT_SF"/>
    <property type="match status" value="1"/>
</dbReference>
<gene>
    <name evidence="5" type="ORF">HDA44_002192</name>
</gene>
<keyword evidence="6" id="KW-1185">Reference proteome</keyword>
<dbReference type="Pfam" id="PF00583">
    <property type="entry name" value="Acetyltransf_1"/>
    <property type="match status" value="1"/>
</dbReference>
<evidence type="ECO:0000256" key="1">
    <source>
        <dbReference type="ARBA" id="ARBA00022679"/>
    </source>
</evidence>
<name>A0A841DLU0_9ACTN</name>
<evidence type="ECO:0000313" key="5">
    <source>
        <dbReference type="EMBL" id="MBB5978851.1"/>
    </source>
</evidence>
<evidence type="ECO:0000256" key="3">
    <source>
        <dbReference type="SAM" id="MobiDB-lite"/>
    </source>
</evidence>
<evidence type="ECO:0000259" key="4">
    <source>
        <dbReference type="PROSITE" id="PS51186"/>
    </source>
</evidence>
<dbReference type="Gene3D" id="3.40.630.30">
    <property type="match status" value="1"/>
</dbReference>
<dbReference type="InterPro" id="IPR050832">
    <property type="entry name" value="Bact_Acetyltransf"/>
</dbReference>
<accession>A0A841DLU0</accession>
<dbReference type="SUPFAM" id="SSF55729">
    <property type="entry name" value="Acyl-CoA N-acyltransferases (Nat)"/>
    <property type="match status" value="1"/>
</dbReference>
<dbReference type="GO" id="GO:0016747">
    <property type="term" value="F:acyltransferase activity, transferring groups other than amino-acyl groups"/>
    <property type="evidence" value="ECO:0007669"/>
    <property type="project" value="InterPro"/>
</dbReference>
<dbReference type="RefSeq" id="WP_238352409.1">
    <property type="nucleotide sequence ID" value="NZ_BAAAVN010000001.1"/>
</dbReference>
<protein>
    <submittedName>
        <fullName evidence="5">GNAT superfamily N-acetyltransferase</fullName>
    </submittedName>
</protein>
<organism evidence="5 6">
    <name type="scientific">Kribbella solani</name>
    <dbReference type="NCBI Taxonomy" id="236067"/>
    <lineage>
        <taxon>Bacteria</taxon>
        <taxon>Bacillati</taxon>
        <taxon>Actinomycetota</taxon>
        <taxon>Actinomycetes</taxon>
        <taxon>Propionibacteriales</taxon>
        <taxon>Kribbellaceae</taxon>
        <taxon>Kribbella</taxon>
    </lineage>
</organism>
<comment type="caution">
    <text evidence="5">The sequence shown here is derived from an EMBL/GenBank/DDBJ whole genome shotgun (WGS) entry which is preliminary data.</text>
</comment>